<dbReference type="AlphaFoldDB" id="A0A1M7Z2X8"/>
<dbReference type="STRING" id="1117707.VQ7734_05021"/>
<organism evidence="1 2">
    <name type="scientific">Vibrio quintilis</name>
    <dbReference type="NCBI Taxonomy" id="1117707"/>
    <lineage>
        <taxon>Bacteria</taxon>
        <taxon>Pseudomonadati</taxon>
        <taxon>Pseudomonadota</taxon>
        <taxon>Gammaproteobacteria</taxon>
        <taxon>Vibrionales</taxon>
        <taxon>Vibrionaceae</taxon>
        <taxon>Vibrio</taxon>
    </lineage>
</organism>
<dbReference type="EMBL" id="FRFG01000108">
    <property type="protein sequence ID" value="SHO59241.1"/>
    <property type="molecule type" value="Genomic_DNA"/>
</dbReference>
<dbReference type="Proteomes" id="UP000184600">
    <property type="component" value="Unassembled WGS sequence"/>
</dbReference>
<dbReference type="OrthoDB" id="8479718at2"/>
<reference evidence="2" key="1">
    <citation type="submission" date="2016-12" db="EMBL/GenBank/DDBJ databases">
        <authorList>
            <person name="Rodrigo-Torres L."/>
            <person name="Arahal R.D."/>
            <person name="Lucena T."/>
        </authorList>
    </citation>
    <scope>NUCLEOTIDE SEQUENCE [LARGE SCALE GENOMIC DNA]</scope>
</reference>
<accession>A0A1M7Z2X8</accession>
<evidence type="ECO:0000313" key="2">
    <source>
        <dbReference type="Proteomes" id="UP000184600"/>
    </source>
</evidence>
<sequence length="181" mass="21259">MDINKKEFILEPALFIDCDKYMSGAKKIITNIEVIDDQHLALQLLFEQEVPNGYGIWSDFFSDLVSSIILDKNYKFFQEEITNEVRLIKGNNSKNSIRERMKYLKLKKQGLIKDESYREFLDEISDECSYMLSMISLNRYINDFVEDSIFEKIFEIFKSGMIPCGINKDNKIVVFNPSLMK</sequence>
<dbReference type="RefSeq" id="WP_143169478.1">
    <property type="nucleotide sequence ID" value="NZ_AP024898.1"/>
</dbReference>
<name>A0A1M7Z2X8_9VIBR</name>
<proteinExistence type="predicted"/>
<evidence type="ECO:0000313" key="1">
    <source>
        <dbReference type="EMBL" id="SHO59241.1"/>
    </source>
</evidence>
<gene>
    <name evidence="1" type="ORF">VQ7734_05021</name>
</gene>
<protein>
    <submittedName>
        <fullName evidence="1">Uncharacterized protein</fullName>
    </submittedName>
</protein>
<keyword evidence="2" id="KW-1185">Reference proteome</keyword>